<gene>
    <name evidence="7" type="ORF">WN59_00990</name>
</gene>
<evidence type="ECO:0000256" key="5">
    <source>
        <dbReference type="HAMAP-Rule" id="MF_00651"/>
    </source>
</evidence>
<evidence type="ECO:0000313" key="7">
    <source>
        <dbReference type="EMBL" id="KKK35438.1"/>
    </source>
</evidence>
<dbReference type="AlphaFoldDB" id="A0A0M2SMH5"/>
<evidence type="ECO:0000256" key="4">
    <source>
        <dbReference type="ARBA" id="ARBA00022801"/>
    </source>
</evidence>
<keyword evidence="2 5" id="KW-0690">Ribosome biogenesis</keyword>
<keyword evidence="4 5" id="KW-0378">Hydrolase</keyword>
<reference evidence="7 8" key="1">
    <citation type="submission" date="2015-04" db="EMBL/GenBank/DDBJ databases">
        <title>Taxonomic description and genome sequence of Salinicoccus sediminis sp. nov., a novel hyper halotolerant bacterium isolated from marine sediment.</title>
        <authorList>
            <person name="Mathan Kumar R."/>
            <person name="Kaur G."/>
            <person name="Kumar N."/>
            <person name="Kumar A."/>
            <person name="Singh N.K."/>
            <person name="Kaur N."/>
            <person name="Mayilraj S."/>
        </authorList>
    </citation>
    <scope>NUCLEOTIDE SEQUENCE [LARGE SCALE GENOMIC DNA]</scope>
    <source>
        <strain evidence="7 8">SV-16</strain>
    </source>
</reference>
<keyword evidence="1 5" id="KW-0963">Cytoplasm</keyword>
<accession>A0A0M2SMH5</accession>
<comment type="function">
    <text evidence="5">Could be a nuclease involved in processing of the 5'-end of pre-16S rRNA.</text>
</comment>
<dbReference type="Pfam" id="PF03652">
    <property type="entry name" value="RuvX"/>
    <property type="match status" value="1"/>
</dbReference>
<dbReference type="PANTHER" id="PTHR33317">
    <property type="entry name" value="POLYNUCLEOTIDYL TRANSFERASE, RIBONUCLEASE H-LIKE SUPERFAMILY PROTEIN"/>
    <property type="match status" value="1"/>
</dbReference>
<dbReference type="CDD" id="cd16964">
    <property type="entry name" value="YqgF"/>
    <property type="match status" value="1"/>
</dbReference>
<dbReference type="HAMAP" id="MF_00651">
    <property type="entry name" value="Nuclease_YqgF"/>
    <property type="match status" value="1"/>
</dbReference>
<dbReference type="RefSeq" id="WP_017548771.1">
    <property type="nucleotide sequence ID" value="NZ_LAYZ01000001.1"/>
</dbReference>
<comment type="caution">
    <text evidence="7">The sequence shown here is derived from an EMBL/GenBank/DDBJ whole genome shotgun (WGS) entry which is preliminary data.</text>
</comment>
<comment type="similarity">
    <text evidence="5">Belongs to the YqgF HJR family.</text>
</comment>
<dbReference type="PANTHER" id="PTHR33317:SF4">
    <property type="entry name" value="POLYNUCLEOTIDYL TRANSFERASE, RIBONUCLEASE H-LIKE SUPERFAMILY PROTEIN"/>
    <property type="match status" value="1"/>
</dbReference>
<evidence type="ECO:0000256" key="3">
    <source>
        <dbReference type="ARBA" id="ARBA00022722"/>
    </source>
</evidence>
<evidence type="ECO:0000259" key="6">
    <source>
        <dbReference type="SMART" id="SM00732"/>
    </source>
</evidence>
<keyword evidence="8" id="KW-1185">Reference proteome</keyword>
<dbReference type="GO" id="GO:0000967">
    <property type="term" value="P:rRNA 5'-end processing"/>
    <property type="evidence" value="ECO:0007669"/>
    <property type="project" value="UniProtKB-UniRule"/>
</dbReference>
<organism evidence="7 8">
    <name type="scientific">Salinicoccus sediminis</name>
    <dbReference type="NCBI Taxonomy" id="1432562"/>
    <lineage>
        <taxon>Bacteria</taxon>
        <taxon>Bacillati</taxon>
        <taxon>Bacillota</taxon>
        <taxon>Bacilli</taxon>
        <taxon>Bacillales</taxon>
        <taxon>Staphylococcaceae</taxon>
        <taxon>Salinicoccus</taxon>
    </lineage>
</organism>
<keyword evidence="3 5" id="KW-0540">Nuclease</keyword>
<dbReference type="InterPro" id="IPR006641">
    <property type="entry name" value="YqgF/RNaseH-like_dom"/>
</dbReference>
<dbReference type="Proteomes" id="UP000034287">
    <property type="component" value="Unassembled WGS sequence"/>
</dbReference>
<dbReference type="NCBIfam" id="TIGR00250">
    <property type="entry name" value="RNAse_H_YqgF"/>
    <property type="match status" value="1"/>
</dbReference>
<dbReference type="InterPro" id="IPR005227">
    <property type="entry name" value="YqgF"/>
</dbReference>
<dbReference type="PATRIC" id="fig|1432562.3.peg.205"/>
<protein>
    <recommendedName>
        <fullName evidence="5">Putative pre-16S rRNA nuclease</fullName>
        <ecNumber evidence="5">3.1.-.-</ecNumber>
    </recommendedName>
</protein>
<dbReference type="EC" id="3.1.-.-" evidence="5"/>
<sequence>MTRTLGLDVGTKTVGVALSDALGWTAQGLTTLKIDSENGHFGIDEVVKITEENDVSTIVVGLPKHMNNSIGESGERSIHYSKLLENSMPDVKILLWDERLSTAGAERTLLEADVSRKKRKAVIDKMAAVFILQGFLDNPAKGE</sequence>
<evidence type="ECO:0000256" key="1">
    <source>
        <dbReference type="ARBA" id="ARBA00022490"/>
    </source>
</evidence>
<feature type="domain" description="YqgF/RNase H-like" evidence="6">
    <location>
        <begin position="2"/>
        <end position="105"/>
    </location>
</feature>
<dbReference type="GO" id="GO:0004518">
    <property type="term" value="F:nuclease activity"/>
    <property type="evidence" value="ECO:0007669"/>
    <property type="project" value="UniProtKB-KW"/>
</dbReference>
<dbReference type="Gene3D" id="3.30.420.140">
    <property type="entry name" value="YqgF/RNase H-like domain"/>
    <property type="match status" value="1"/>
</dbReference>
<dbReference type="STRING" id="1432562.WN59_00990"/>
<dbReference type="GO" id="GO:0016788">
    <property type="term" value="F:hydrolase activity, acting on ester bonds"/>
    <property type="evidence" value="ECO:0007669"/>
    <property type="project" value="UniProtKB-UniRule"/>
</dbReference>
<evidence type="ECO:0000256" key="2">
    <source>
        <dbReference type="ARBA" id="ARBA00022517"/>
    </source>
</evidence>
<dbReference type="OrthoDB" id="9796140at2"/>
<name>A0A0M2SMH5_9STAP</name>
<dbReference type="InterPro" id="IPR012337">
    <property type="entry name" value="RNaseH-like_sf"/>
</dbReference>
<comment type="subcellular location">
    <subcellularLocation>
        <location evidence="5">Cytoplasm</location>
    </subcellularLocation>
</comment>
<evidence type="ECO:0000313" key="8">
    <source>
        <dbReference type="Proteomes" id="UP000034287"/>
    </source>
</evidence>
<dbReference type="GO" id="GO:0005829">
    <property type="term" value="C:cytosol"/>
    <property type="evidence" value="ECO:0007669"/>
    <property type="project" value="TreeGrafter"/>
</dbReference>
<dbReference type="SMART" id="SM00732">
    <property type="entry name" value="YqgFc"/>
    <property type="match status" value="1"/>
</dbReference>
<dbReference type="EMBL" id="LAYZ01000001">
    <property type="protein sequence ID" value="KKK35438.1"/>
    <property type="molecule type" value="Genomic_DNA"/>
</dbReference>
<dbReference type="SUPFAM" id="SSF53098">
    <property type="entry name" value="Ribonuclease H-like"/>
    <property type="match status" value="1"/>
</dbReference>
<proteinExistence type="inferred from homology"/>
<dbReference type="InterPro" id="IPR037027">
    <property type="entry name" value="YqgF/RNaseH-like_dom_sf"/>
</dbReference>